<accession>A0A2M7D9L8</accession>
<sequence length="215" mass="25459">MEARYFMKDILNFLIEVGKLKRKKRRGWLIHKIKDAETTSEHIFHLAILVWVLGKNKKLNLERVIKMALIHDLCEIYSPDLTSYDAVALKEKGRVTIDDVLKIKPIAGRPTTNQRKKMEKIKQILERRAMKKILSKLPPNLKKEINDLWLDYENGITAEGRFVKQGDRIINLLQGLEYWKRYGKIPHKLWVRRSKEVIDDPVLLEFVRTLEKKFC</sequence>
<comment type="caution">
    <text evidence="9">The sequence shown here is derived from an EMBL/GenBank/DDBJ whole genome shotgun (WGS) entry which is preliminary data.</text>
</comment>
<evidence type="ECO:0000256" key="5">
    <source>
        <dbReference type="ARBA" id="ARBA00012964"/>
    </source>
</evidence>
<gene>
    <name evidence="9" type="ORF">COS25_01555</name>
</gene>
<dbReference type="InterPro" id="IPR003607">
    <property type="entry name" value="HD/PDEase_dom"/>
</dbReference>
<dbReference type="GO" id="GO:0005737">
    <property type="term" value="C:cytoplasm"/>
    <property type="evidence" value="ECO:0007669"/>
    <property type="project" value="TreeGrafter"/>
</dbReference>
<dbReference type="EC" id="3.1.3.89" evidence="5"/>
<evidence type="ECO:0000256" key="2">
    <source>
        <dbReference type="ARBA" id="ARBA00001936"/>
    </source>
</evidence>
<dbReference type="Pfam" id="PF13023">
    <property type="entry name" value="HD_3"/>
    <property type="match status" value="1"/>
</dbReference>
<evidence type="ECO:0000256" key="1">
    <source>
        <dbReference type="ARBA" id="ARBA00001638"/>
    </source>
</evidence>
<comment type="catalytic activity">
    <reaction evidence="1">
        <text>a 2'-deoxyribonucleoside 5'-phosphate + H2O = a 2'-deoxyribonucleoside + phosphate</text>
        <dbReference type="Rhea" id="RHEA:36167"/>
        <dbReference type="ChEBI" id="CHEBI:15377"/>
        <dbReference type="ChEBI" id="CHEBI:18274"/>
        <dbReference type="ChEBI" id="CHEBI:43474"/>
        <dbReference type="ChEBI" id="CHEBI:65317"/>
        <dbReference type="EC" id="3.1.3.89"/>
    </reaction>
</comment>
<dbReference type="Gene3D" id="1.10.3210.10">
    <property type="entry name" value="Hypothetical protein af1432"/>
    <property type="match status" value="1"/>
</dbReference>
<evidence type="ECO:0000256" key="6">
    <source>
        <dbReference type="ARBA" id="ARBA00022723"/>
    </source>
</evidence>
<reference evidence="10" key="1">
    <citation type="submission" date="2017-09" db="EMBL/GenBank/DDBJ databases">
        <title>Depth-based differentiation of microbial function through sediment-hosted aquifers and enrichment of novel symbionts in the deep terrestrial subsurface.</title>
        <authorList>
            <person name="Probst A.J."/>
            <person name="Ladd B."/>
            <person name="Jarett J.K."/>
            <person name="Geller-Mcgrath D.E."/>
            <person name="Sieber C.M.K."/>
            <person name="Emerson J.B."/>
            <person name="Anantharaman K."/>
            <person name="Thomas B.C."/>
            <person name="Malmstrom R."/>
            <person name="Stieglmeier M."/>
            <person name="Klingl A."/>
            <person name="Woyke T."/>
            <person name="Ryan C.M."/>
            <person name="Banfield J.F."/>
        </authorList>
    </citation>
    <scope>NUCLEOTIDE SEQUENCE [LARGE SCALE GENOMIC DNA]</scope>
</reference>
<dbReference type="SMART" id="SM00471">
    <property type="entry name" value="HDc"/>
    <property type="match status" value="1"/>
</dbReference>
<keyword evidence="6" id="KW-0479">Metal-binding</keyword>
<evidence type="ECO:0000256" key="7">
    <source>
        <dbReference type="ARBA" id="ARBA00022801"/>
    </source>
</evidence>
<dbReference type="AlphaFoldDB" id="A0A2M7D9L8"/>
<comment type="subunit">
    <text evidence="4">Homodimer.</text>
</comment>
<dbReference type="PANTHER" id="PTHR11845:SF13">
    <property type="entry name" value="5'-DEOXYNUCLEOTIDASE HDDC2"/>
    <property type="match status" value="1"/>
</dbReference>
<protein>
    <recommendedName>
        <fullName evidence="5">5'-deoxynucleotidase</fullName>
        <ecNumber evidence="5">3.1.3.89</ecNumber>
    </recommendedName>
</protein>
<evidence type="ECO:0000259" key="8">
    <source>
        <dbReference type="SMART" id="SM00471"/>
    </source>
</evidence>
<proteinExistence type="predicted"/>
<name>A0A2M7D9L8_9BACT</name>
<dbReference type="GO" id="GO:0002953">
    <property type="term" value="F:5'-deoxynucleotidase activity"/>
    <property type="evidence" value="ECO:0007669"/>
    <property type="project" value="UniProtKB-EC"/>
</dbReference>
<dbReference type="Proteomes" id="UP000230864">
    <property type="component" value="Unassembled WGS sequence"/>
</dbReference>
<dbReference type="EMBL" id="PETZ01000028">
    <property type="protein sequence ID" value="PIV45120.1"/>
    <property type="molecule type" value="Genomic_DNA"/>
</dbReference>
<evidence type="ECO:0000256" key="3">
    <source>
        <dbReference type="ARBA" id="ARBA00001941"/>
    </source>
</evidence>
<dbReference type="SUPFAM" id="SSF109604">
    <property type="entry name" value="HD-domain/PDEase-like"/>
    <property type="match status" value="1"/>
</dbReference>
<comment type="cofactor">
    <cofactor evidence="3">
        <name>Co(2+)</name>
        <dbReference type="ChEBI" id="CHEBI:48828"/>
    </cofactor>
</comment>
<evidence type="ECO:0000313" key="10">
    <source>
        <dbReference type="Proteomes" id="UP000230864"/>
    </source>
</evidence>
<dbReference type="GO" id="GO:0046872">
    <property type="term" value="F:metal ion binding"/>
    <property type="evidence" value="ECO:0007669"/>
    <property type="project" value="UniProtKB-KW"/>
</dbReference>
<dbReference type="InterPro" id="IPR006674">
    <property type="entry name" value="HD_domain"/>
</dbReference>
<comment type="cofactor">
    <cofactor evidence="2">
        <name>Mn(2+)</name>
        <dbReference type="ChEBI" id="CHEBI:29035"/>
    </cofactor>
</comment>
<dbReference type="PANTHER" id="PTHR11845">
    <property type="entry name" value="5'-DEOXYNUCLEOTIDASE HDDC2"/>
    <property type="match status" value="1"/>
</dbReference>
<evidence type="ECO:0000256" key="4">
    <source>
        <dbReference type="ARBA" id="ARBA00011738"/>
    </source>
</evidence>
<dbReference type="InterPro" id="IPR039356">
    <property type="entry name" value="YfbR/HDDC2"/>
</dbReference>
<feature type="domain" description="HD/PDEase" evidence="8">
    <location>
        <begin position="35"/>
        <end position="181"/>
    </location>
</feature>
<organism evidence="9 10">
    <name type="scientific">Candidatus Nealsonbacteria bacterium CG02_land_8_20_14_3_00_37_10</name>
    <dbReference type="NCBI Taxonomy" id="1974699"/>
    <lineage>
        <taxon>Bacteria</taxon>
        <taxon>Candidatus Nealsoniibacteriota</taxon>
    </lineage>
</organism>
<keyword evidence="7" id="KW-0378">Hydrolase</keyword>
<evidence type="ECO:0000313" key="9">
    <source>
        <dbReference type="EMBL" id="PIV45120.1"/>
    </source>
</evidence>